<name>A0A1S5Y2Z6_9VIRU</name>
<dbReference type="EMBL" id="KY229235">
    <property type="protein sequence ID" value="AQQ75495.1"/>
    <property type="molecule type" value="Genomic_DNA"/>
</dbReference>
<gene>
    <name evidence="1" type="ORF">JDFR1000234_20</name>
</gene>
<protein>
    <submittedName>
        <fullName evidence="1">Uncharacterized protein</fullName>
    </submittedName>
</protein>
<reference evidence="1" key="1">
    <citation type="journal article" date="2017" name="MBio">
        <title>Viruses in the Oceanic Basement.</title>
        <authorList>
            <person name="Nigro O.D."/>
            <person name="Jungbluth S.P."/>
            <person name="Steward G.F."/>
            <person name="Rappe M.S."/>
        </authorList>
    </citation>
    <scope>NUCLEOTIDE SEQUENCE</scope>
    <source>
        <strain evidence="1">JdFR1000234</strain>
    </source>
</reference>
<accession>A0A1S5Y2Z6</accession>
<evidence type="ECO:0000313" key="1">
    <source>
        <dbReference type="EMBL" id="AQQ75495.1"/>
    </source>
</evidence>
<proteinExistence type="predicted"/>
<sequence>MSKLKCPNGCGDLKKHYHLVFELPAPIEVWRCEKCGYMMRAAIDLSEEK</sequence>
<organism evidence="1">
    <name type="scientific">uncultured archaeal virus</name>
    <dbReference type="NCBI Taxonomy" id="1960247"/>
    <lineage>
        <taxon>Viruses</taxon>
        <taxon>environmental samples</taxon>
    </lineage>
</organism>